<evidence type="ECO:0000313" key="14">
    <source>
        <dbReference type="EMBL" id="RJG20746.1"/>
    </source>
</evidence>
<evidence type="ECO:0000256" key="10">
    <source>
        <dbReference type="ARBA" id="ARBA00023136"/>
    </source>
</evidence>
<feature type="transmembrane region" description="Helical" evidence="11">
    <location>
        <begin position="20"/>
        <end position="42"/>
    </location>
</feature>
<dbReference type="InterPro" id="IPR036097">
    <property type="entry name" value="HisK_dim/P_sf"/>
</dbReference>
<comment type="subcellular location">
    <subcellularLocation>
        <location evidence="2">Membrane</location>
    </subcellularLocation>
</comment>
<dbReference type="CDD" id="cd00082">
    <property type="entry name" value="HisKA"/>
    <property type="match status" value="1"/>
</dbReference>
<comment type="caution">
    <text evidence="14">The sequence shown here is derived from an EMBL/GenBank/DDBJ whole genome shotgun (WGS) entry which is preliminary data.</text>
</comment>
<feature type="domain" description="Histidine kinase" evidence="12">
    <location>
        <begin position="247"/>
        <end position="463"/>
    </location>
</feature>
<evidence type="ECO:0000259" key="13">
    <source>
        <dbReference type="PROSITE" id="PS50885"/>
    </source>
</evidence>
<dbReference type="Pfam" id="PF00512">
    <property type="entry name" value="HisKA"/>
    <property type="match status" value="1"/>
</dbReference>
<dbReference type="SMART" id="SM00304">
    <property type="entry name" value="HAMP"/>
    <property type="match status" value="1"/>
</dbReference>
<dbReference type="Proteomes" id="UP000284006">
    <property type="component" value="Unassembled WGS sequence"/>
</dbReference>
<dbReference type="InterPro" id="IPR050428">
    <property type="entry name" value="TCS_sensor_his_kinase"/>
</dbReference>
<dbReference type="SMART" id="SM00388">
    <property type="entry name" value="HisKA"/>
    <property type="match status" value="1"/>
</dbReference>
<dbReference type="SUPFAM" id="SSF47384">
    <property type="entry name" value="Homodimeric domain of signal transducing histidine kinase"/>
    <property type="match status" value="1"/>
</dbReference>
<evidence type="ECO:0000256" key="6">
    <source>
        <dbReference type="ARBA" id="ARBA00022692"/>
    </source>
</evidence>
<dbReference type="GO" id="GO:0000155">
    <property type="term" value="F:phosphorelay sensor kinase activity"/>
    <property type="evidence" value="ECO:0007669"/>
    <property type="project" value="InterPro"/>
</dbReference>
<evidence type="ECO:0000256" key="7">
    <source>
        <dbReference type="ARBA" id="ARBA00022777"/>
    </source>
</evidence>
<dbReference type="InterPro" id="IPR003594">
    <property type="entry name" value="HATPase_dom"/>
</dbReference>
<keyword evidence="9" id="KW-0902">Two-component regulatory system</keyword>
<keyword evidence="5" id="KW-0808">Transferase</keyword>
<organism evidence="14 15">
    <name type="scientific">Massilia cavernae</name>
    <dbReference type="NCBI Taxonomy" id="2320864"/>
    <lineage>
        <taxon>Bacteria</taxon>
        <taxon>Pseudomonadati</taxon>
        <taxon>Pseudomonadota</taxon>
        <taxon>Betaproteobacteria</taxon>
        <taxon>Burkholderiales</taxon>
        <taxon>Oxalobacteraceae</taxon>
        <taxon>Telluria group</taxon>
        <taxon>Massilia</taxon>
    </lineage>
</organism>
<dbReference type="EMBL" id="QYUP01000079">
    <property type="protein sequence ID" value="RJG20746.1"/>
    <property type="molecule type" value="Genomic_DNA"/>
</dbReference>
<comment type="catalytic activity">
    <reaction evidence="1">
        <text>ATP + protein L-histidine = ADP + protein N-phospho-L-histidine.</text>
        <dbReference type="EC" id="2.7.13.3"/>
    </reaction>
</comment>
<dbReference type="Gene3D" id="6.10.340.10">
    <property type="match status" value="1"/>
</dbReference>
<keyword evidence="4" id="KW-0597">Phosphoprotein</keyword>
<evidence type="ECO:0000256" key="8">
    <source>
        <dbReference type="ARBA" id="ARBA00022989"/>
    </source>
</evidence>
<dbReference type="SMART" id="SM00387">
    <property type="entry name" value="HATPase_c"/>
    <property type="match status" value="1"/>
</dbReference>
<dbReference type="GO" id="GO:0016020">
    <property type="term" value="C:membrane"/>
    <property type="evidence" value="ECO:0007669"/>
    <property type="project" value="UniProtKB-SubCell"/>
</dbReference>
<dbReference type="CDD" id="cd06225">
    <property type="entry name" value="HAMP"/>
    <property type="match status" value="1"/>
</dbReference>
<dbReference type="EC" id="2.7.13.3" evidence="3"/>
<evidence type="ECO:0000256" key="5">
    <source>
        <dbReference type="ARBA" id="ARBA00022679"/>
    </source>
</evidence>
<dbReference type="InterPro" id="IPR036890">
    <property type="entry name" value="HATPase_C_sf"/>
</dbReference>
<dbReference type="CDD" id="cd00075">
    <property type="entry name" value="HATPase"/>
    <property type="match status" value="1"/>
</dbReference>
<keyword evidence="8 11" id="KW-1133">Transmembrane helix</keyword>
<evidence type="ECO:0000256" key="9">
    <source>
        <dbReference type="ARBA" id="ARBA00023012"/>
    </source>
</evidence>
<gene>
    <name evidence="14" type="ORF">D3872_08055</name>
</gene>
<proteinExistence type="predicted"/>
<dbReference type="PROSITE" id="PS50885">
    <property type="entry name" value="HAMP"/>
    <property type="match status" value="1"/>
</dbReference>
<dbReference type="InterPro" id="IPR005467">
    <property type="entry name" value="His_kinase_dom"/>
</dbReference>
<dbReference type="SUPFAM" id="SSF55874">
    <property type="entry name" value="ATPase domain of HSP90 chaperone/DNA topoisomerase II/histidine kinase"/>
    <property type="match status" value="1"/>
</dbReference>
<dbReference type="PRINTS" id="PR00344">
    <property type="entry name" value="BCTRLSENSOR"/>
</dbReference>
<evidence type="ECO:0000256" key="1">
    <source>
        <dbReference type="ARBA" id="ARBA00000085"/>
    </source>
</evidence>
<keyword evidence="15" id="KW-1185">Reference proteome</keyword>
<keyword evidence="10 11" id="KW-0472">Membrane</keyword>
<dbReference type="PANTHER" id="PTHR45436:SF5">
    <property type="entry name" value="SENSOR HISTIDINE KINASE TRCS"/>
    <property type="match status" value="1"/>
</dbReference>
<dbReference type="PROSITE" id="PS51257">
    <property type="entry name" value="PROKAR_LIPOPROTEIN"/>
    <property type="match status" value="1"/>
</dbReference>
<evidence type="ECO:0000256" key="4">
    <source>
        <dbReference type="ARBA" id="ARBA00022553"/>
    </source>
</evidence>
<evidence type="ECO:0000256" key="11">
    <source>
        <dbReference type="SAM" id="Phobius"/>
    </source>
</evidence>
<dbReference type="OrthoDB" id="9786919at2"/>
<keyword evidence="7" id="KW-0418">Kinase</keyword>
<dbReference type="InterPro" id="IPR003660">
    <property type="entry name" value="HAMP_dom"/>
</dbReference>
<dbReference type="InterPro" id="IPR003661">
    <property type="entry name" value="HisK_dim/P_dom"/>
</dbReference>
<dbReference type="Gene3D" id="1.10.287.130">
    <property type="match status" value="1"/>
</dbReference>
<name>A0A418Y4K7_9BURK</name>
<sequence length="464" mass="51901">MDKRLAPFALRFRSVSVRLAIWYTLATAATLSCLFAAGYQLLERHLIHGLDLLTTAQFEQVKSHLHLEDDKLDPAALEERLRKVTDHAAVLFYIDVHSPGRGTIFQSTNIRGRVIPDVKGERFFNSHVEGIGDVRVGEFILGPIDVNVATPLRTVHNVMEGYAEVCLALFGTMLVASGVIGYCLSQLALRPIRKISETANRIRSDNLSERIEVSEVRDEVSDLAHMLNQMFDRLEFSFNNIRHFAAEVSHELKTPLSLLRLLGEKMLLDGTASAAHQESIQVQLEELARLDQIVEELLFLSRVEARGVHFQMVEANPARFLHAFAQDAKVLAEHHQVRFAYTHDGEGPVQFDDKRMRQVLLNLLSNALHISPAGSHVTLRSMLADGKWVLRVEDEGPGLPADKHEQMFERFVRHQPQESGYKGSGLGLAICRSIVGLHKGRIFATHGPNDRGLHVVIEIPALAA</sequence>
<reference evidence="14 15" key="1">
    <citation type="submission" date="2018-09" db="EMBL/GenBank/DDBJ databases">
        <authorList>
            <person name="Zhu H."/>
        </authorList>
    </citation>
    <scope>NUCLEOTIDE SEQUENCE [LARGE SCALE GENOMIC DNA]</scope>
    <source>
        <strain evidence="14 15">K1S02-61</strain>
    </source>
</reference>
<dbReference type="PROSITE" id="PS50109">
    <property type="entry name" value="HIS_KIN"/>
    <property type="match status" value="1"/>
</dbReference>
<accession>A0A418Y4K7</accession>
<dbReference type="SUPFAM" id="SSF158472">
    <property type="entry name" value="HAMP domain-like"/>
    <property type="match status" value="1"/>
</dbReference>
<protein>
    <recommendedName>
        <fullName evidence="3">histidine kinase</fullName>
        <ecNumber evidence="3">2.7.13.3</ecNumber>
    </recommendedName>
</protein>
<dbReference type="PANTHER" id="PTHR45436">
    <property type="entry name" value="SENSOR HISTIDINE KINASE YKOH"/>
    <property type="match status" value="1"/>
</dbReference>
<evidence type="ECO:0000259" key="12">
    <source>
        <dbReference type="PROSITE" id="PS50109"/>
    </source>
</evidence>
<dbReference type="InterPro" id="IPR004358">
    <property type="entry name" value="Sig_transdc_His_kin-like_C"/>
</dbReference>
<evidence type="ECO:0000256" key="2">
    <source>
        <dbReference type="ARBA" id="ARBA00004370"/>
    </source>
</evidence>
<evidence type="ECO:0000256" key="3">
    <source>
        <dbReference type="ARBA" id="ARBA00012438"/>
    </source>
</evidence>
<evidence type="ECO:0000313" key="15">
    <source>
        <dbReference type="Proteomes" id="UP000284006"/>
    </source>
</evidence>
<dbReference type="Pfam" id="PF02518">
    <property type="entry name" value="HATPase_c"/>
    <property type="match status" value="1"/>
</dbReference>
<dbReference type="Pfam" id="PF00672">
    <property type="entry name" value="HAMP"/>
    <property type="match status" value="1"/>
</dbReference>
<dbReference type="AlphaFoldDB" id="A0A418Y4K7"/>
<feature type="domain" description="HAMP" evidence="13">
    <location>
        <begin position="186"/>
        <end position="239"/>
    </location>
</feature>
<keyword evidence="6 11" id="KW-0812">Transmembrane</keyword>
<dbReference type="Gene3D" id="3.30.565.10">
    <property type="entry name" value="Histidine kinase-like ATPase, C-terminal domain"/>
    <property type="match status" value="1"/>
</dbReference>